<organism evidence="7 8">
    <name type="scientific">Paraburkholderia lycopersici</name>
    <dbReference type="NCBI Taxonomy" id="416944"/>
    <lineage>
        <taxon>Bacteria</taxon>
        <taxon>Pseudomonadati</taxon>
        <taxon>Pseudomonadota</taxon>
        <taxon>Betaproteobacteria</taxon>
        <taxon>Burkholderiales</taxon>
        <taxon>Burkholderiaceae</taxon>
        <taxon>Paraburkholderia</taxon>
    </lineage>
</organism>
<dbReference type="Pfam" id="PF01027">
    <property type="entry name" value="Bax1-I"/>
    <property type="match status" value="1"/>
</dbReference>
<protein>
    <recommendedName>
        <fullName evidence="9">Modulator of FtsH protease</fullName>
    </recommendedName>
</protein>
<evidence type="ECO:0000256" key="2">
    <source>
        <dbReference type="ARBA" id="ARBA00010350"/>
    </source>
</evidence>
<evidence type="ECO:0000256" key="3">
    <source>
        <dbReference type="ARBA" id="ARBA00022692"/>
    </source>
</evidence>
<feature type="transmembrane region" description="Helical" evidence="6">
    <location>
        <begin position="63"/>
        <end position="81"/>
    </location>
</feature>
<dbReference type="GO" id="GO:0005886">
    <property type="term" value="C:plasma membrane"/>
    <property type="evidence" value="ECO:0007669"/>
    <property type="project" value="TreeGrafter"/>
</dbReference>
<evidence type="ECO:0000256" key="4">
    <source>
        <dbReference type="ARBA" id="ARBA00022989"/>
    </source>
</evidence>
<accession>A0A1G6Q7Z1</accession>
<sequence>MKNDFADGSRLNEDPRGQEWGDAGLRRYMLRVYNYMAAGLLLTGAIAWIGATSGLYASIAATPLFWIVLLAPLALVLLLSFRIERIGLGAAQVSFWAYAALVGLSLSGIFLVYTGESIARVFVISAATYGATSLYGYTTRADLSRFGSFLFMGLVGIVIAGLVNLFVASTALQFVVSVIGVIVFTGLTAYDTQRIRDIYVGAEDDAVAGKKAIMGALALYLDFLNIFLILLRLMGDRRR</sequence>
<feature type="transmembrane region" description="Helical" evidence="6">
    <location>
        <begin position="32"/>
        <end position="51"/>
    </location>
</feature>
<feature type="transmembrane region" description="Helical" evidence="6">
    <location>
        <begin position="174"/>
        <end position="191"/>
    </location>
</feature>
<reference evidence="8" key="1">
    <citation type="submission" date="2016-09" db="EMBL/GenBank/DDBJ databases">
        <authorList>
            <person name="Varghese N."/>
            <person name="Submissions S."/>
        </authorList>
    </citation>
    <scope>NUCLEOTIDE SEQUENCE [LARGE SCALE GENOMIC DNA]</scope>
    <source>
        <strain evidence="8">TNe-862</strain>
    </source>
</reference>
<name>A0A1G6Q7Z1_9BURK</name>
<dbReference type="PANTHER" id="PTHR23291">
    <property type="entry name" value="BAX INHIBITOR-RELATED"/>
    <property type="match status" value="1"/>
</dbReference>
<dbReference type="Proteomes" id="UP000198908">
    <property type="component" value="Unassembled WGS sequence"/>
</dbReference>
<dbReference type="RefSeq" id="WP_091997473.1">
    <property type="nucleotide sequence ID" value="NZ_FMYQ01000011.1"/>
</dbReference>
<dbReference type="AlphaFoldDB" id="A0A1G6Q7Z1"/>
<evidence type="ECO:0000256" key="5">
    <source>
        <dbReference type="ARBA" id="ARBA00023136"/>
    </source>
</evidence>
<gene>
    <name evidence="7" type="ORF">SAMN05421548_111107</name>
</gene>
<dbReference type="EMBL" id="FMYQ01000011">
    <property type="protein sequence ID" value="SDC88014.1"/>
    <property type="molecule type" value="Genomic_DNA"/>
</dbReference>
<feature type="transmembrane region" description="Helical" evidence="6">
    <location>
        <begin position="93"/>
        <end position="112"/>
    </location>
</feature>
<evidence type="ECO:0000256" key="6">
    <source>
        <dbReference type="RuleBase" id="RU004379"/>
    </source>
</evidence>
<dbReference type="PANTHER" id="PTHR23291:SF50">
    <property type="entry name" value="PROTEIN LIFEGUARD 4"/>
    <property type="match status" value="1"/>
</dbReference>
<dbReference type="InterPro" id="IPR006214">
    <property type="entry name" value="Bax_inhibitor_1-related"/>
</dbReference>
<feature type="transmembrane region" description="Helical" evidence="6">
    <location>
        <begin position="212"/>
        <end position="234"/>
    </location>
</feature>
<feature type="transmembrane region" description="Helical" evidence="6">
    <location>
        <begin position="149"/>
        <end position="168"/>
    </location>
</feature>
<evidence type="ECO:0000313" key="8">
    <source>
        <dbReference type="Proteomes" id="UP000198908"/>
    </source>
</evidence>
<evidence type="ECO:0008006" key="9">
    <source>
        <dbReference type="Google" id="ProtNLM"/>
    </source>
</evidence>
<dbReference type="STRING" id="416944.SAMN05421548_111107"/>
<comment type="subcellular location">
    <subcellularLocation>
        <location evidence="1">Membrane</location>
        <topology evidence="1">Multi-pass membrane protein</topology>
    </subcellularLocation>
</comment>
<proteinExistence type="inferred from homology"/>
<keyword evidence="3 6" id="KW-0812">Transmembrane</keyword>
<dbReference type="CDD" id="cd10432">
    <property type="entry name" value="BI-1-like_bacterial"/>
    <property type="match status" value="1"/>
</dbReference>
<comment type="similarity">
    <text evidence="2 6">Belongs to the BI1 family.</text>
</comment>
<evidence type="ECO:0000313" key="7">
    <source>
        <dbReference type="EMBL" id="SDC88014.1"/>
    </source>
</evidence>
<dbReference type="OrthoDB" id="9793828at2"/>
<keyword evidence="4 6" id="KW-1133">Transmembrane helix</keyword>
<keyword evidence="8" id="KW-1185">Reference proteome</keyword>
<evidence type="ECO:0000256" key="1">
    <source>
        <dbReference type="ARBA" id="ARBA00004141"/>
    </source>
</evidence>
<keyword evidence="5 6" id="KW-0472">Membrane</keyword>